<dbReference type="Pfam" id="PF00856">
    <property type="entry name" value="SET"/>
    <property type="match status" value="1"/>
</dbReference>
<dbReference type="SUPFAM" id="SSF144232">
    <property type="entry name" value="HIT/MYND zinc finger-like"/>
    <property type="match status" value="1"/>
</dbReference>
<protein>
    <submittedName>
        <fullName evidence="7">SET domain-containing protein SmydA-8, isoform A</fullName>
    </submittedName>
</protein>
<proteinExistence type="predicted"/>
<evidence type="ECO:0000256" key="3">
    <source>
        <dbReference type="ARBA" id="ARBA00022833"/>
    </source>
</evidence>
<accession>A0A6A4W9M9</accession>
<gene>
    <name evidence="7" type="primary">SmydA-8_5</name>
    <name evidence="7" type="ORF">FJT64_025189</name>
</gene>
<dbReference type="Gene3D" id="2.170.270.10">
    <property type="entry name" value="SET domain"/>
    <property type="match status" value="1"/>
</dbReference>
<dbReference type="CDD" id="cd20071">
    <property type="entry name" value="SET_SMYD"/>
    <property type="match status" value="1"/>
</dbReference>
<evidence type="ECO:0000256" key="4">
    <source>
        <dbReference type="PROSITE-ProRule" id="PRU00134"/>
    </source>
</evidence>
<dbReference type="InterPro" id="IPR046341">
    <property type="entry name" value="SET_dom_sf"/>
</dbReference>
<evidence type="ECO:0000256" key="2">
    <source>
        <dbReference type="ARBA" id="ARBA00022771"/>
    </source>
</evidence>
<evidence type="ECO:0000259" key="6">
    <source>
        <dbReference type="PROSITE" id="PS50865"/>
    </source>
</evidence>
<dbReference type="GO" id="GO:0008757">
    <property type="term" value="F:S-adenosylmethionine-dependent methyltransferase activity"/>
    <property type="evidence" value="ECO:0007669"/>
    <property type="project" value="UniProtKB-ARBA"/>
</dbReference>
<dbReference type="EMBL" id="VIIS01001020">
    <property type="protein sequence ID" value="KAF0302743.1"/>
    <property type="molecule type" value="Genomic_DNA"/>
</dbReference>
<dbReference type="Pfam" id="PF01753">
    <property type="entry name" value="zf-MYND"/>
    <property type="match status" value="1"/>
</dbReference>
<dbReference type="Gene3D" id="1.10.220.160">
    <property type="match status" value="1"/>
</dbReference>
<dbReference type="GO" id="GO:0008170">
    <property type="term" value="F:N-methyltransferase activity"/>
    <property type="evidence" value="ECO:0007669"/>
    <property type="project" value="UniProtKB-ARBA"/>
</dbReference>
<name>A0A6A4W9M9_AMPAM</name>
<comment type="caution">
    <text evidence="7">The sequence shown here is derived from an EMBL/GenBank/DDBJ whole genome shotgun (WGS) entry which is preliminary data.</text>
</comment>
<dbReference type="PROSITE" id="PS01360">
    <property type="entry name" value="ZF_MYND_1"/>
    <property type="match status" value="1"/>
</dbReference>
<reference evidence="7 8" key="1">
    <citation type="submission" date="2019-07" db="EMBL/GenBank/DDBJ databases">
        <title>Draft genome assembly of a fouling barnacle, Amphibalanus amphitrite (Darwin, 1854): The first reference genome for Thecostraca.</title>
        <authorList>
            <person name="Kim W."/>
        </authorList>
    </citation>
    <scope>NUCLEOTIDE SEQUENCE [LARGE SCALE GENOMIC DNA]</scope>
    <source>
        <strain evidence="7">SNU_AA5</strain>
        <tissue evidence="7">Soma without cirri and trophi</tissue>
    </source>
</reference>
<organism evidence="7 8">
    <name type="scientific">Amphibalanus amphitrite</name>
    <name type="common">Striped barnacle</name>
    <name type="synonym">Balanus amphitrite</name>
    <dbReference type="NCBI Taxonomy" id="1232801"/>
    <lineage>
        <taxon>Eukaryota</taxon>
        <taxon>Metazoa</taxon>
        <taxon>Ecdysozoa</taxon>
        <taxon>Arthropoda</taxon>
        <taxon>Crustacea</taxon>
        <taxon>Multicrustacea</taxon>
        <taxon>Cirripedia</taxon>
        <taxon>Thoracica</taxon>
        <taxon>Thoracicalcarea</taxon>
        <taxon>Balanomorpha</taxon>
        <taxon>Balanoidea</taxon>
        <taxon>Balanidae</taxon>
        <taxon>Amphibalaninae</taxon>
        <taxon>Amphibalanus</taxon>
    </lineage>
</organism>
<dbReference type="InterPro" id="IPR001214">
    <property type="entry name" value="SET_dom"/>
</dbReference>
<feature type="domain" description="SET" evidence="5">
    <location>
        <begin position="42"/>
        <end position="273"/>
    </location>
</feature>
<keyword evidence="1" id="KW-0479">Metal-binding</keyword>
<keyword evidence="3" id="KW-0862">Zinc</keyword>
<dbReference type="PROSITE" id="PS50865">
    <property type="entry name" value="ZF_MYND_2"/>
    <property type="match status" value="1"/>
</dbReference>
<dbReference type="OrthoDB" id="6374143at2759"/>
<evidence type="ECO:0000313" key="7">
    <source>
        <dbReference type="EMBL" id="KAF0302743.1"/>
    </source>
</evidence>
<feature type="domain" description="MYND-type" evidence="6">
    <location>
        <begin position="5"/>
        <end position="41"/>
    </location>
</feature>
<keyword evidence="2 4" id="KW-0863">Zinc-finger</keyword>
<dbReference type="GO" id="GO:0008276">
    <property type="term" value="F:protein methyltransferase activity"/>
    <property type="evidence" value="ECO:0007669"/>
    <property type="project" value="UniProtKB-ARBA"/>
</dbReference>
<dbReference type="PROSITE" id="PS50280">
    <property type="entry name" value="SET"/>
    <property type="match status" value="1"/>
</dbReference>
<dbReference type="Proteomes" id="UP000440578">
    <property type="component" value="Unassembled WGS sequence"/>
</dbReference>
<dbReference type="AlphaFoldDB" id="A0A6A4W9M9"/>
<dbReference type="InterPro" id="IPR053010">
    <property type="entry name" value="SET_SmydA-8"/>
</dbReference>
<evidence type="ECO:0000259" key="5">
    <source>
        <dbReference type="PROSITE" id="PS50280"/>
    </source>
</evidence>
<evidence type="ECO:0000256" key="1">
    <source>
        <dbReference type="ARBA" id="ARBA00022723"/>
    </source>
</evidence>
<dbReference type="InterPro" id="IPR002893">
    <property type="entry name" value="Znf_MYND"/>
</dbReference>
<sequence>MSAQCARCGAPAEQRCAGCSVPFYCGRQCQRADWKQHRPLCQPLTVRQAAGVGRYTVAGRALAAGQLLLRELPLAAGPQLEAEPQCLGCGGLLAASAASCARCRWPVCGDRCADSAAHAAECPVLARDTGDRPAAGTEPCARYDCILPLRVLLLRDQPRLWQKVEQLESHLEQRRDTAIFRDNQRHVVDYLRGRCGVQADEQLLHRICGVLDVNAFSVRPRPGAGRRRGLFARASLLNHACVSNTQLSLDGDTMLVRAAVPIAAGDELTASYVSAMEPTARRQNFLWHGKYFRCQCRRCVDPTELGTHYGSHRCSECGGMMESQQPTDADAPWRCSGCRRTEPADQVRQLNARLLAERQAIPETAVPALEAFLARHAASPLHDTNYHVLAVKQALAQAYGNVSGFQLDELSEGRLVAKEAFCRQLIGLAQTFEPGLCRLRGLLLLQLHHAQVTRAQRRHAAGAPPRQLLAALEAAGQHVEEAVSVLGHEPASTPEGGAMLQLARDTLQGCYELAELVRTSLAR</sequence>
<dbReference type="GO" id="GO:0008270">
    <property type="term" value="F:zinc ion binding"/>
    <property type="evidence" value="ECO:0007669"/>
    <property type="project" value="UniProtKB-KW"/>
</dbReference>
<dbReference type="Gene3D" id="6.10.140.2220">
    <property type="match status" value="2"/>
</dbReference>
<dbReference type="SUPFAM" id="SSF82199">
    <property type="entry name" value="SET domain"/>
    <property type="match status" value="1"/>
</dbReference>
<dbReference type="PANTHER" id="PTHR46455">
    <property type="entry name" value="SET AND MYND DOMAIN CONTAINING, ARTHROPOD-SPECIFIC, MEMBER 4, ISOFORM A"/>
    <property type="match status" value="1"/>
</dbReference>
<dbReference type="PANTHER" id="PTHR46455:SF1">
    <property type="entry name" value="SET AND MYND DOMAIN CONTAINING, ARTHROPOD-SPECIFIC, MEMBER 2"/>
    <property type="match status" value="1"/>
</dbReference>
<evidence type="ECO:0000313" key="8">
    <source>
        <dbReference type="Proteomes" id="UP000440578"/>
    </source>
</evidence>
<keyword evidence="8" id="KW-1185">Reference proteome</keyword>